<name>A0ABQ4A816_9ACTN</name>
<reference evidence="2 3" key="1">
    <citation type="submission" date="2021-01" db="EMBL/GenBank/DDBJ databases">
        <title>Whole genome shotgun sequence of Actinoplanes lobatus NBRC 12513.</title>
        <authorList>
            <person name="Komaki H."/>
            <person name="Tamura T."/>
        </authorList>
    </citation>
    <scope>NUCLEOTIDE SEQUENCE [LARGE SCALE GENOMIC DNA]</scope>
    <source>
        <strain evidence="2 3">NBRC 12513</strain>
    </source>
</reference>
<protein>
    <submittedName>
        <fullName evidence="2">Uncharacterized protein</fullName>
    </submittedName>
</protein>
<proteinExistence type="predicted"/>
<gene>
    <name evidence="2" type="ORF">Alo02nite_00470</name>
</gene>
<dbReference type="Proteomes" id="UP000631312">
    <property type="component" value="Unassembled WGS sequence"/>
</dbReference>
<sequence length="77" mass="7678">MPLNPAMPPGQAISPGQAMPPSAGPIVLQGQVLPPLGRQGNGRPQGDMPGPDHGMPTGPGGPAHPDDHAAPDFPVHS</sequence>
<evidence type="ECO:0000313" key="3">
    <source>
        <dbReference type="Proteomes" id="UP000631312"/>
    </source>
</evidence>
<organism evidence="2 3">
    <name type="scientific">Actinoplanes lobatus</name>
    <dbReference type="NCBI Taxonomy" id="113568"/>
    <lineage>
        <taxon>Bacteria</taxon>
        <taxon>Bacillati</taxon>
        <taxon>Actinomycetota</taxon>
        <taxon>Actinomycetes</taxon>
        <taxon>Micromonosporales</taxon>
        <taxon>Micromonosporaceae</taxon>
        <taxon>Actinoplanes</taxon>
    </lineage>
</organism>
<evidence type="ECO:0000313" key="2">
    <source>
        <dbReference type="EMBL" id="GIE37149.1"/>
    </source>
</evidence>
<accession>A0ABQ4A816</accession>
<keyword evidence="3" id="KW-1185">Reference proteome</keyword>
<dbReference type="EMBL" id="BOMP01000001">
    <property type="protein sequence ID" value="GIE37149.1"/>
    <property type="molecule type" value="Genomic_DNA"/>
</dbReference>
<feature type="region of interest" description="Disordered" evidence="1">
    <location>
        <begin position="1"/>
        <end position="77"/>
    </location>
</feature>
<evidence type="ECO:0000256" key="1">
    <source>
        <dbReference type="SAM" id="MobiDB-lite"/>
    </source>
</evidence>
<comment type="caution">
    <text evidence="2">The sequence shown here is derived from an EMBL/GenBank/DDBJ whole genome shotgun (WGS) entry which is preliminary data.</text>
</comment>